<dbReference type="Proteomes" id="UP000814140">
    <property type="component" value="Unassembled WGS sequence"/>
</dbReference>
<protein>
    <submittedName>
        <fullName evidence="1">Uncharacterized protein</fullName>
    </submittedName>
</protein>
<reference evidence="1" key="1">
    <citation type="submission" date="2021-03" db="EMBL/GenBank/DDBJ databases">
        <authorList>
            <consortium name="DOE Joint Genome Institute"/>
            <person name="Ahrendt S."/>
            <person name="Looney B.P."/>
            <person name="Miyauchi S."/>
            <person name="Morin E."/>
            <person name="Drula E."/>
            <person name="Courty P.E."/>
            <person name="Chicoki N."/>
            <person name="Fauchery L."/>
            <person name="Kohler A."/>
            <person name="Kuo A."/>
            <person name="Labutti K."/>
            <person name="Pangilinan J."/>
            <person name="Lipzen A."/>
            <person name="Riley R."/>
            <person name="Andreopoulos W."/>
            <person name="He G."/>
            <person name="Johnson J."/>
            <person name="Barry K.W."/>
            <person name="Grigoriev I.V."/>
            <person name="Nagy L."/>
            <person name="Hibbett D."/>
            <person name="Henrissat B."/>
            <person name="Matheny P.B."/>
            <person name="Labbe J."/>
            <person name="Martin F."/>
        </authorList>
    </citation>
    <scope>NUCLEOTIDE SEQUENCE</scope>
    <source>
        <strain evidence="1">HHB10654</strain>
    </source>
</reference>
<evidence type="ECO:0000313" key="2">
    <source>
        <dbReference type="Proteomes" id="UP000814140"/>
    </source>
</evidence>
<accession>A0ACB8T0U0</accession>
<dbReference type="EMBL" id="MU277211">
    <property type="protein sequence ID" value="KAI0061611.1"/>
    <property type="molecule type" value="Genomic_DNA"/>
</dbReference>
<reference evidence="1" key="2">
    <citation type="journal article" date="2022" name="New Phytol.">
        <title>Evolutionary transition to the ectomycorrhizal habit in the genomes of a hyperdiverse lineage of mushroom-forming fungi.</title>
        <authorList>
            <person name="Looney B."/>
            <person name="Miyauchi S."/>
            <person name="Morin E."/>
            <person name="Drula E."/>
            <person name="Courty P.E."/>
            <person name="Kohler A."/>
            <person name="Kuo A."/>
            <person name="LaButti K."/>
            <person name="Pangilinan J."/>
            <person name="Lipzen A."/>
            <person name="Riley R."/>
            <person name="Andreopoulos W."/>
            <person name="He G."/>
            <person name="Johnson J."/>
            <person name="Nolan M."/>
            <person name="Tritt A."/>
            <person name="Barry K.W."/>
            <person name="Grigoriev I.V."/>
            <person name="Nagy L.G."/>
            <person name="Hibbett D."/>
            <person name="Henrissat B."/>
            <person name="Matheny P.B."/>
            <person name="Labbe J."/>
            <person name="Martin F.M."/>
        </authorList>
    </citation>
    <scope>NUCLEOTIDE SEQUENCE</scope>
    <source>
        <strain evidence="1">HHB10654</strain>
    </source>
</reference>
<gene>
    <name evidence="1" type="ORF">BV25DRAFT_727279</name>
</gene>
<sequence length="203" mass="23449">MATCTSDVLPRAIRRLLAFHHLCCTHPARQATRPHMIDCAQRRNAAALNDPLLDRHRYCWPKFERVIYAVLSACVSNFDTVVGMDTSVRLLIRSLGSQIGLIRSLRRCPAHMHTVYRVYDVGPNAAMRKNAQARDFCSRRRYHIHILSRVLRHAFVWSLRGRPHVQKTRYCSAERAVERPQRQEHSVHLLSSRSSRCRFGAGL</sequence>
<evidence type="ECO:0000313" key="1">
    <source>
        <dbReference type="EMBL" id="KAI0061611.1"/>
    </source>
</evidence>
<name>A0ACB8T0U0_9AGAM</name>
<proteinExistence type="predicted"/>
<organism evidence="1 2">
    <name type="scientific">Artomyces pyxidatus</name>
    <dbReference type="NCBI Taxonomy" id="48021"/>
    <lineage>
        <taxon>Eukaryota</taxon>
        <taxon>Fungi</taxon>
        <taxon>Dikarya</taxon>
        <taxon>Basidiomycota</taxon>
        <taxon>Agaricomycotina</taxon>
        <taxon>Agaricomycetes</taxon>
        <taxon>Russulales</taxon>
        <taxon>Auriscalpiaceae</taxon>
        <taxon>Artomyces</taxon>
    </lineage>
</organism>
<comment type="caution">
    <text evidence="1">The sequence shown here is derived from an EMBL/GenBank/DDBJ whole genome shotgun (WGS) entry which is preliminary data.</text>
</comment>
<keyword evidence="2" id="KW-1185">Reference proteome</keyword>